<accession>A0A8T0J8S5</accession>
<keyword evidence="1" id="KW-0812">Transmembrane</keyword>
<gene>
    <name evidence="2" type="ORF">KC19_1G210900</name>
</gene>
<evidence type="ECO:0000256" key="1">
    <source>
        <dbReference type="SAM" id="Phobius"/>
    </source>
</evidence>
<name>A0A8T0J8S5_CERPU</name>
<keyword evidence="1" id="KW-0472">Membrane</keyword>
<protein>
    <submittedName>
        <fullName evidence="2">Uncharacterized protein</fullName>
    </submittedName>
</protein>
<evidence type="ECO:0000313" key="2">
    <source>
        <dbReference type="EMBL" id="KAG0591905.1"/>
    </source>
</evidence>
<proteinExistence type="predicted"/>
<organism evidence="2 3">
    <name type="scientific">Ceratodon purpureus</name>
    <name type="common">Fire moss</name>
    <name type="synonym">Dicranum purpureum</name>
    <dbReference type="NCBI Taxonomy" id="3225"/>
    <lineage>
        <taxon>Eukaryota</taxon>
        <taxon>Viridiplantae</taxon>
        <taxon>Streptophyta</taxon>
        <taxon>Embryophyta</taxon>
        <taxon>Bryophyta</taxon>
        <taxon>Bryophytina</taxon>
        <taxon>Bryopsida</taxon>
        <taxon>Dicranidae</taxon>
        <taxon>Pseudoditrichales</taxon>
        <taxon>Ditrichaceae</taxon>
        <taxon>Ceratodon</taxon>
    </lineage>
</organism>
<sequence>MYHIQVERRYQCYRFWSKSPCAFGLSEILQYADQSRRRRSTAYSFIDFSYYGVITRIRFGIDVGLVKMMELTGQSMDAILFSILLSKMIHSLFPSALAMMFAICFDHAHPPV</sequence>
<dbReference type="Proteomes" id="UP000822688">
    <property type="component" value="Chromosome 1"/>
</dbReference>
<dbReference type="EMBL" id="CM026421">
    <property type="protein sequence ID" value="KAG0591905.1"/>
    <property type="molecule type" value="Genomic_DNA"/>
</dbReference>
<keyword evidence="3" id="KW-1185">Reference proteome</keyword>
<feature type="transmembrane region" description="Helical" evidence="1">
    <location>
        <begin position="78"/>
        <end position="103"/>
    </location>
</feature>
<evidence type="ECO:0000313" key="3">
    <source>
        <dbReference type="Proteomes" id="UP000822688"/>
    </source>
</evidence>
<reference evidence="2" key="1">
    <citation type="submission" date="2020-06" db="EMBL/GenBank/DDBJ databases">
        <title>WGS assembly of Ceratodon purpureus strain R40.</title>
        <authorList>
            <person name="Carey S.B."/>
            <person name="Jenkins J."/>
            <person name="Shu S."/>
            <person name="Lovell J.T."/>
            <person name="Sreedasyam A."/>
            <person name="Maumus F."/>
            <person name="Tiley G.P."/>
            <person name="Fernandez-Pozo N."/>
            <person name="Barry K."/>
            <person name="Chen C."/>
            <person name="Wang M."/>
            <person name="Lipzen A."/>
            <person name="Daum C."/>
            <person name="Saski C.A."/>
            <person name="Payton A.C."/>
            <person name="Mcbreen J.C."/>
            <person name="Conrad R.E."/>
            <person name="Kollar L.M."/>
            <person name="Olsson S."/>
            <person name="Huttunen S."/>
            <person name="Landis J.B."/>
            <person name="Wickett N.J."/>
            <person name="Johnson M.G."/>
            <person name="Rensing S.A."/>
            <person name="Grimwood J."/>
            <person name="Schmutz J."/>
            <person name="Mcdaniel S.F."/>
        </authorList>
    </citation>
    <scope>NUCLEOTIDE SEQUENCE</scope>
    <source>
        <strain evidence="2">R40</strain>
    </source>
</reference>
<comment type="caution">
    <text evidence="2">The sequence shown here is derived from an EMBL/GenBank/DDBJ whole genome shotgun (WGS) entry which is preliminary data.</text>
</comment>
<keyword evidence="1" id="KW-1133">Transmembrane helix</keyword>
<dbReference type="AlphaFoldDB" id="A0A8T0J8S5"/>